<accession>A0AAV2IG15</accession>
<reference evidence="2 3" key="1">
    <citation type="submission" date="2024-04" db="EMBL/GenBank/DDBJ databases">
        <authorList>
            <consortium name="Genoscope - CEA"/>
            <person name="William W."/>
        </authorList>
    </citation>
    <scope>NUCLEOTIDE SEQUENCE [LARGE SCALE GENOMIC DNA]</scope>
</reference>
<name>A0AAV2IG15_LYMST</name>
<sequence length="75" mass="8271">MFFPQRCKTMSGSRLCLLVFLFLSFANGAGAVECYWCSGVGKDRQCELSPRNVSTGPVSIKCSMRYCISTKVMDG</sequence>
<organism evidence="2 3">
    <name type="scientific">Lymnaea stagnalis</name>
    <name type="common">Great pond snail</name>
    <name type="synonym">Helix stagnalis</name>
    <dbReference type="NCBI Taxonomy" id="6523"/>
    <lineage>
        <taxon>Eukaryota</taxon>
        <taxon>Metazoa</taxon>
        <taxon>Spiralia</taxon>
        <taxon>Lophotrochozoa</taxon>
        <taxon>Mollusca</taxon>
        <taxon>Gastropoda</taxon>
        <taxon>Heterobranchia</taxon>
        <taxon>Euthyneura</taxon>
        <taxon>Panpulmonata</taxon>
        <taxon>Hygrophila</taxon>
        <taxon>Lymnaeoidea</taxon>
        <taxon>Lymnaeidae</taxon>
        <taxon>Lymnaea</taxon>
    </lineage>
</organism>
<comment type="caution">
    <text evidence="2">The sequence shown here is derived from an EMBL/GenBank/DDBJ whole genome shotgun (WGS) entry which is preliminary data.</text>
</comment>
<feature type="chain" id="PRO_5043371105" description="Secreted protein" evidence="1">
    <location>
        <begin position="32"/>
        <end position="75"/>
    </location>
</feature>
<dbReference type="Proteomes" id="UP001497497">
    <property type="component" value="Unassembled WGS sequence"/>
</dbReference>
<dbReference type="AlphaFoldDB" id="A0AAV2IG15"/>
<gene>
    <name evidence="2" type="ORF">GSLYS_00017191001</name>
</gene>
<protein>
    <recommendedName>
        <fullName evidence="4">Secreted protein</fullName>
    </recommendedName>
</protein>
<feature type="non-terminal residue" evidence="2">
    <location>
        <position position="75"/>
    </location>
</feature>
<keyword evidence="3" id="KW-1185">Reference proteome</keyword>
<dbReference type="EMBL" id="CAXITT010000568">
    <property type="protein sequence ID" value="CAL1543657.1"/>
    <property type="molecule type" value="Genomic_DNA"/>
</dbReference>
<keyword evidence="1" id="KW-0732">Signal</keyword>
<proteinExistence type="predicted"/>
<evidence type="ECO:0008006" key="4">
    <source>
        <dbReference type="Google" id="ProtNLM"/>
    </source>
</evidence>
<evidence type="ECO:0000313" key="3">
    <source>
        <dbReference type="Proteomes" id="UP001497497"/>
    </source>
</evidence>
<feature type="signal peptide" evidence="1">
    <location>
        <begin position="1"/>
        <end position="31"/>
    </location>
</feature>
<evidence type="ECO:0000313" key="2">
    <source>
        <dbReference type="EMBL" id="CAL1543657.1"/>
    </source>
</evidence>
<evidence type="ECO:0000256" key="1">
    <source>
        <dbReference type="SAM" id="SignalP"/>
    </source>
</evidence>